<dbReference type="InterPro" id="IPR018724">
    <property type="entry name" value="2OG-Fe_dioxygenase"/>
</dbReference>
<accession>A0A1E5E2X7</accession>
<proteinExistence type="predicted"/>
<name>A0A1E5E2X7_9VIBR</name>
<gene>
    <name evidence="1" type="ORF">A1QC_07780</name>
</gene>
<dbReference type="AlphaFoldDB" id="A0A1E5E2X7"/>
<dbReference type="RefSeq" id="WP_017024127.1">
    <property type="nucleotide sequence ID" value="NZ_AJYK02000055.1"/>
</dbReference>
<sequence>MEHLVLDRVEQDLQLFRIEPELLKAMLPSFESLPRTNHADGHYRLRRYSVVHLMNGKIVPSDKHEFMQTSDINHFQGDVVRRFESIENEVLQSQGLLTLCQLFTQANDLPNGQEIEIHQMRVVSVLDETPVAPEGVHQDGFDHIALIGVARHNIVGGEVMLYNDSHQAPFFRKVLEDGEIAILDDHHFWHNAQPIRAIEHDKNGYMDIMVFTAKEGRNVQN</sequence>
<evidence type="ECO:0000313" key="2">
    <source>
        <dbReference type="Proteomes" id="UP000094070"/>
    </source>
</evidence>
<reference evidence="1 2" key="1">
    <citation type="journal article" date="2012" name="Science">
        <title>Ecological populations of bacteria act as socially cohesive units of antibiotic production and resistance.</title>
        <authorList>
            <person name="Cordero O.X."/>
            <person name="Wildschutte H."/>
            <person name="Kirkup B."/>
            <person name="Proehl S."/>
            <person name="Ngo L."/>
            <person name="Hussain F."/>
            <person name="Le Roux F."/>
            <person name="Mincer T."/>
            <person name="Polz M.F."/>
        </authorList>
    </citation>
    <scope>NUCLEOTIDE SEQUENCE [LARGE SCALE GENOMIC DNA]</scope>
    <source>
        <strain evidence="1 2">1S-45</strain>
    </source>
</reference>
<keyword evidence="2" id="KW-1185">Reference proteome</keyword>
<dbReference type="Proteomes" id="UP000094070">
    <property type="component" value="Unassembled WGS sequence"/>
</dbReference>
<protein>
    <submittedName>
        <fullName evidence="1">Agglutination protein</fullName>
    </submittedName>
</protein>
<dbReference type="GO" id="GO:0051213">
    <property type="term" value="F:dioxygenase activity"/>
    <property type="evidence" value="ECO:0007669"/>
    <property type="project" value="InterPro"/>
</dbReference>
<dbReference type="eggNOG" id="COG4340">
    <property type="taxonomic scope" value="Bacteria"/>
</dbReference>
<evidence type="ECO:0000313" key="1">
    <source>
        <dbReference type="EMBL" id="OEF25913.1"/>
    </source>
</evidence>
<dbReference type="Pfam" id="PF10014">
    <property type="entry name" value="2OG-Fe_Oxy_2"/>
    <property type="match status" value="1"/>
</dbReference>
<dbReference type="Gene3D" id="2.60.120.620">
    <property type="entry name" value="q2cbj1_9rhob like domain"/>
    <property type="match status" value="1"/>
</dbReference>
<organism evidence="1 2">
    <name type="scientific">Vibrio rumoiensis 1S-45</name>
    <dbReference type="NCBI Taxonomy" id="1188252"/>
    <lineage>
        <taxon>Bacteria</taxon>
        <taxon>Pseudomonadati</taxon>
        <taxon>Pseudomonadota</taxon>
        <taxon>Gammaproteobacteria</taxon>
        <taxon>Vibrionales</taxon>
        <taxon>Vibrionaceae</taxon>
        <taxon>Vibrio</taxon>
    </lineage>
</organism>
<dbReference type="STRING" id="1188252.A1QC_07780"/>
<dbReference type="OrthoDB" id="6681382at2"/>
<comment type="caution">
    <text evidence="1">The sequence shown here is derived from an EMBL/GenBank/DDBJ whole genome shotgun (WGS) entry which is preliminary data.</text>
</comment>
<dbReference type="EMBL" id="AJYK02000055">
    <property type="protein sequence ID" value="OEF25913.1"/>
    <property type="molecule type" value="Genomic_DNA"/>
</dbReference>